<dbReference type="EMBL" id="KZ308137">
    <property type="protein sequence ID" value="KAG8222576.1"/>
    <property type="molecule type" value="Genomic_DNA"/>
</dbReference>
<keyword evidence="3" id="KW-0539">Nucleus</keyword>
<evidence type="ECO:0000313" key="5">
    <source>
        <dbReference type="EMBL" id="KAG8222576.1"/>
    </source>
</evidence>
<comment type="subcellular location">
    <subcellularLocation>
        <location evidence="1">Nucleus</location>
    </subcellularLocation>
</comment>
<feature type="region of interest" description="Disordered" evidence="4">
    <location>
        <begin position="137"/>
        <end position="157"/>
    </location>
</feature>
<evidence type="ECO:0000256" key="2">
    <source>
        <dbReference type="ARBA" id="ARBA00006199"/>
    </source>
</evidence>
<proteinExistence type="inferred from homology"/>
<sequence>MNTPPHNQTTGVIGRRSTRSALSEIPSITWFSSIENGRFPGIDTRDNIQDVAGNNIPNLPASYMSPSPSPDEMIIQQRGRRRVPVTWSPDETDRKLDIGGKERTPVKHGSPACKVGVGGIVLRSTPRKRLLLVDPKELFPTPEKNKKGSPTPKKNRQEKAFSNFTGPLQAALKGLSQDQLIEVINTLAKKHPNLEGLKCVYAQEIKESLPTPDIEPLEEKLNYLKKNIFKSLPTSRLTSKTDSPAYSRAATHVLAFKKCVIEQGRQLVESQHWGSVLDYVFLAWSYVRATPLWDNPPHNAARRQCFKSLAMQCMTALKRGTWSPEACDEIEEKLEGCVADCEDMQMCMKQLSSIRKNILNYHVIFKIYMYEEIWVSQQSVDTVFCVKTSCCQPQLDQCKALKLNDHIIELKGYNGHE</sequence>
<dbReference type="FunFam" id="1.20.58.1590:FF:000002">
    <property type="entry name" value="Uncharacterized protein, isoform A"/>
    <property type="match status" value="1"/>
</dbReference>
<reference evidence="5" key="1">
    <citation type="submission" date="2013-04" db="EMBL/GenBank/DDBJ databases">
        <authorList>
            <person name="Qu J."/>
            <person name="Murali S.C."/>
            <person name="Bandaranaike D."/>
            <person name="Bellair M."/>
            <person name="Blankenburg K."/>
            <person name="Chao H."/>
            <person name="Dinh H."/>
            <person name="Doddapaneni H."/>
            <person name="Downs B."/>
            <person name="Dugan-Rocha S."/>
            <person name="Elkadiri S."/>
            <person name="Gnanaolivu R.D."/>
            <person name="Hernandez B."/>
            <person name="Javaid M."/>
            <person name="Jayaseelan J.C."/>
            <person name="Lee S."/>
            <person name="Li M."/>
            <person name="Ming W."/>
            <person name="Munidasa M."/>
            <person name="Muniz J."/>
            <person name="Nguyen L."/>
            <person name="Ongeri F."/>
            <person name="Osuji N."/>
            <person name="Pu L.-L."/>
            <person name="Puazo M."/>
            <person name="Qu C."/>
            <person name="Quiroz J."/>
            <person name="Raj R."/>
            <person name="Weissenberger G."/>
            <person name="Xin Y."/>
            <person name="Zou X."/>
            <person name="Han Y."/>
            <person name="Richards S."/>
            <person name="Worley K."/>
            <person name="Muzny D."/>
            <person name="Gibbs R."/>
        </authorList>
    </citation>
    <scope>NUCLEOTIDE SEQUENCE</scope>
    <source>
        <strain evidence="5">Sampled in the wild</strain>
    </source>
</reference>
<reference evidence="5" key="2">
    <citation type="submission" date="2017-10" db="EMBL/GenBank/DDBJ databases">
        <title>Ladona fulva Genome sequencing and assembly.</title>
        <authorList>
            <person name="Murali S."/>
            <person name="Richards S."/>
            <person name="Bandaranaike D."/>
            <person name="Bellair M."/>
            <person name="Blankenburg K."/>
            <person name="Chao H."/>
            <person name="Dinh H."/>
            <person name="Doddapaneni H."/>
            <person name="Dugan-Rocha S."/>
            <person name="Elkadiri S."/>
            <person name="Gnanaolivu R."/>
            <person name="Hernandez B."/>
            <person name="Skinner E."/>
            <person name="Javaid M."/>
            <person name="Lee S."/>
            <person name="Li M."/>
            <person name="Ming W."/>
            <person name="Munidasa M."/>
            <person name="Muniz J."/>
            <person name="Nguyen L."/>
            <person name="Hughes D."/>
            <person name="Osuji N."/>
            <person name="Pu L.-L."/>
            <person name="Puazo M."/>
            <person name="Qu C."/>
            <person name="Quiroz J."/>
            <person name="Raj R."/>
            <person name="Weissenberger G."/>
            <person name="Xin Y."/>
            <person name="Zou X."/>
            <person name="Han Y."/>
            <person name="Worley K."/>
            <person name="Muzny D."/>
            <person name="Gibbs R."/>
        </authorList>
    </citation>
    <scope>NUCLEOTIDE SEQUENCE</scope>
    <source>
        <strain evidence="5">Sampled in the wild</strain>
    </source>
</reference>
<accession>A0A8K0NUN5</accession>
<organism evidence="5 6">
    <name type="scientific">Ladona fulva</name>
    <name type="common">Scarce chaser dragonfly</name>
    <name type="synonym">Libellula fulva</name>
    <dbReference type="NCBI Taxonomy" id="123851"/>
    <lineage>
        <taxon>Eukaryota</taxon>
        <taxon>Metazoa</taxon>
        <taxon>Ecdysozoa</taxon>
        <taxon>Arthropoda</taxon>
        <taxon>Hexapoda</taxon>
        <taxon>Insecta</taxon>
        <taxon>Pterygota</taxon>
        <taxon>Palaeoptera</taxon>
        <taxon>Odonata</taxon>
        <taxon>Epiprocta</taxon>
        <taxon>Anisoptera</taxon>
        <taxon>Libelluloidea</taxon>
        <taxon>Libellulidae</taxon>
        <taxon>Ladona</taxon>
    </lineage>
</organism>
<evidence type="ECO:0000313" key="6">
    <source>
        <dbReference type="Proteomes" id="UP000792457"/>
    </source>
</evidence>
<dbReference type="Pfam" id="PF08559">
    <property type="entry name" value="Cut8"/>
    <property type="match status" value="1"/>
</dbReference>
<dbReference type="Gene3D" id="1.20.58.1590">
    <property type="entry name" value="Tethering factor for nuclear proteasome Cut8/Sts1"/>
    <property type="match status" value="1"/>
</dbReference>
<evidence type="ECO:0000256" key="3">
    <source>
        <dbReference type="ARBA" id="ARBA00023242"/>
    </source>
</evidence>
<dbReference type="Proteomes" id="UP000792457">
    <property type="component" value="Unassembled WGS sequence"/>
</dbReference>
<evidence type="ECO:0008006" key="7">
    <source>
        <dbReference type="Google" id="ProtNLM"/>
    </source>
</evidence>
<keyword evidence="6" id="KW-1185">Reference proteome</keyword>
<evidence type="ECO:0000256" key="4">
    <source>
        <dbReference type="SAM" id="MobiDB-lite"/>
    </source>
</evidence>
<gene>
    <name evidence="5" type="ORF">J437_LFUL010419</name>
</gene>
<dbReference type="OrthoDB" id="10061064at2759"/>
<dbReference type="PANTHER" id="PTHR28032:SF1">
    <property type="entry name" value="FI02826P"/>
    <property type="match status" value="1"/>
</dbReference>
<protein>
    <recommendedName>
        <fullName evidence="7">Tethering factor for nuclear proteasome STS1</fullName>
    </recommendedName>
</protein>
<comment type="similarity">
    <text evidence="2">Belongs to the cut8/STS1 family.</text>
</comment>
<dbReference type="GO" id="GO:0070628">
    <property type="term" value="F:proteasome binding"/>
    <property type="evidence" value="ECO:0007669"/>
    <property type="project" value="TreeGrafter"/>
</dbReference>
<dbReference type="InterPro" id="IPR013868">
    <property type="entry name" value="Cut8/Sts1_fam"/>
</dbReference>
<evidence type="ECO:0000256" key="1">
    <source>
        <dbReference type="ARBA" id="ARBA00004123"/>
    </source>
</evidence>
<dbReference type="AlphaFoldDB" id="A0A8K0NUN5"/>
<dbReference type="GO" id="GO:0071630">
    <property type="term" value="P:nuclear protein quality control by the ubiquitin-proteasome system"/>
    <property type="evidence" value="ECO:0007669"/>
    <property type="project" value="InterPro"/>
</dbReference>
<comment type="caution">
    <text evidence="5">The sequence shown here is derived from an EMBL/GenBank/DDBJ whole genome shotgun (WGS) entry which is preliminary data.</text>
</comment>
<dbReference type="GO" id="GO:0031144">
    <property type="term" value="P:proteasome localization"/>
    <property type="evidence" value="ECO:0007669"/>
    <property type="project" value="InterPro"/>
</dbReference>
<feature type="compositionally biased region" description="Basic and acidic residues" evidence="4">
    <location>
        <begin position="91"/>
        <end position="105"/>
    </location>
</feature>
<feature type="region of interest" description="Disordered" evidence="4">
    <location>
        <begin position="91"/>
        <end position="110"/>
    </location>
</feature>
<dbReference type="PANTHER" id="PTHR28032">
    <property type="entry name" value="FI02826P"/>
    <property type="match status" value="1"/>
</dbReference>
<name>A0A8K0NUN5_LADFU</name>
<dbReference type="InterPro" id="IPR038422">
    <property type="entry name" value="Cut8/Sts1_sf"/>
</dbReference>
<dbReference type="GO" id="GO:0031965">
    <property type="term" value="C:nuclear membrane"/>
    <property type="evidence" value="ECO:0007669"/>
    <property type="project" value="TreeGrafter"/>
</dbReference>